<accession>A0ABW4G2U2</accession>
<dbReference type="EMBL" id="JBHUCM010000007">
    <property type="protein sequence ID" value="MFD1536952.1"/>
    <property type="molecule type" value="Genomic_DNA"/>
</dbReference>
<organism evidence="1 2">
    <name type="scientific">Nonomuraea guangzhouensis</name>
    <dbReference type="NCBI Taxonomy" id="1291555"/>
    <lineage>
        <taxon>Bacteria</taxon>
        <taxon>Bacillati</taxon>
        <taxon>Actinomycetota</taxon>
        <taxon>Actinomycetes</taxon>
        <taxon>Streptosporangiales</taxon>
        <taxon>Streptosporangiaceae</taxon>
        <taxon>Nonomuraea</taxon>
    </lineage>
</organism>
<sequence>MSFTGIKQPEFDSLVSRHSAAAQQLEGLAAALHGELSAAGLDTGPALRIRDMAREVGAEVEDLRRRQNLIREMERLKVTFGTHTPAGTMVPVPDSLAAAEGLLNGTLAANAAVAAGRGDANAMAQLRGLAGKSSDPEFVKAFLAKLGAKGITELPAALALQMRANVMMRSAKGDQVSQQVKEGMKLLATALAKGTNPKDPAFMGEAFLSQLVKEGRAQHRANEVAYVGYQAQALIWRASDGKPPFSKRFMEVVGRDAIVHQKELSDSGPPYANAMDLATVLGLSDSMQPGGPNMGEPGKPIKASVIDDLSQAARHTPEAAQALLFHTPQGWNKSIMEYLLTDRLDGFNHTKNYAPVAGLLQTALSGKDKESLKFTNDALVILKTELDGVFKAGDDGKLTIVDQKKLDRLSFLDGPMGTVMAAHIDEIFGVFEKRSPDLKNINQLEMDRVLTFVGRNEGAVKALVGAEAQRMFKAIQESYKLGNGENMQQLLLPEARFMGHLLEPRRLVLMAQAKSDEQARAELKGLINDVLGELTGPAGKLAGRFGDWGNKAHEKLTPIVFENVSAFLAERLIKEGLTRNSALQQANDDREMTMWMVREMILGARIAQGKWDPKAMESLKGSAFATDDNPPRLKPLDEITSNPETFDKFIEWARRYSTDEATMQSVREAMDNSAGVDVHGNLGLDRNY</sequence>
<gene>
    <name evidence="1" type="ORF">ACFSJ0_07900</name>
</gene>
<protein>
    <submittedName>
        <fullName evidence="1">Uncharacterized protein</fullName>
    </submittedName>
</protein>
<name>A0ABW4G2U2_9ACTN</name>
<evidence type="ECO:0000313" key="2">
    <source>
        <dbReference type="Proteomes" id="UP001597097"/>
    </source>
</evidence>
<comment type="caution">
    <text evidence="1">The sequence shown here is derived from an EMBL/GenBank/DDBJ whole genome shotgun (WGS) entry which is preliminary data.</text>
</comment>
<reference evidence="2" key="1">
    <citation type="journal article" date="2019" name="Int. J. Syst. Evol. Microbiol.">
        <title>The Global Catalogue of Microorganisms (GCM) 10K type strain sequencing project: providing services to taxonomists for standard genome sequencing and annotation.</title>
        <authorList>
            <consortium name="The Broad Institute Genomics Platform"/>
            <consortium name="The Broad Institute Genome Sequencing Center for Infectious Disease"/>
            <person name="Wu L."/>
            <person name="Ma J."/>
        </authorList>
    </citation>
    <scope>NUCLEOTIDE SEQUENCE [LARGE SCALE GENOMIC DNA]</scope>
    <source>
        <strain evidence="2">CGMCC 1.15399</strain>
    </source>
</reference>
<keyword evidence="2" id="KW-1185">Reference proteome</keyword>
<proteinExistence type="predicted"/>
<evidence type="ECO:0000313" key="1">
    <source>
        <dbReference type="EMBL" id="MFD1536952.1"/>
    </source>
</evidence>
<dbReference type="RefSeq" id="WP_219527896.1">
    <property type="nucleotide sequence ID" value="NZ_JAHKRM010000003.1"/>
</dbReference>
<dbReference type="Proteomes" id="UP001597097">
    <property type="component" value="Unassembled WGS sequence"/>
</dbReference>